<dbReference type="PANTHER" id="PTHR24252">
    <property type="entry name" value="ACROSIN-RELATED"/>
    <property type="match status" value="1"/>
</dbReference>
<feature type="domain" description="Peptidase S1" evidence="15">
    <location>
        <begin position="892"/>
        <end position="1127"/>
    </location>
</feature>
<evidence type="ECO:0000256" key="1">
    <source>
        <dbReference type="ARBA" id="ARBA00022536"/>
    </source>
</evidence>
<evidence type="ECO:0000256" key="8">
    <source>
        <dbReference type="PROSITE-ProRule" id="PRU00047"/>
    </source>
</evidence>
<dbReference type="FunFam" id="2.10.25.10:FF:000143">
    <property type="entry name" value="Protein crumbs 1"/>
    <property type="match status" value="1"/>
</dbReference>
<keyword evidence="7" id="KW-0325">Glycoprotein</keyword>
<evidence type="ECO:0000256" key="11">
    <source>
        <dbReference type="SAM" id="MobiDB-lite"/>
    </source>
</evidence>
<protein>
    <submittedName>
        <fullName evidence="16">Chymotrypsinogen B</fullName>
    </submittedName>
</protein>
<evidence type="ECO:0000259" key="13">
    <source>
        <dbReference type="PROSITE" id="PS50026"/>
    </source>
</evidence>
<organism evidence="16 17">
    <name type="scientific">Stylophora pistillata</name>
    <name type="common">Smooth cauliflower coral</name>
    <dbReference type="NCBI Taxonomy" id="50429"/>
    <lineage>
        <taxon>Eukaryota</taxon>
        <taxon>Metazoa</taxon>
        <taxon>Cnidaria</taxon>
        <taxon>Anthozoa</taxon>
        <taxon>Hexacorallia</taxon>
        <taxon>Scleractinia</taxon>
        <taxon>Astrocoeniina</taxon>
        <taxon>Pocilloporidae</taxon>
        <taxon>Stylophora</taxon>
    </lineage>
</organism>
<dbReference type="SMART" id="SM00179">
    <property type="entry name" value="EGF_CA"/>
    <property type="match status" value="1"/>
</dbReference>
<keyword evidence="4" id="KW-0378">Hydrolase</keyword>
<feature type="domain" description="CCHC-type" evidence="14">
    <location>
        <begin position="46"/>
        <end position="60"/>
    </location>
</feature>
<dbReference type="Gene3D" id="2.10.25.10">
    <property type="entry name" value="Laminin"/>
    <property type="match status" value="1"/>
</dbReference>
<reference evidence="17" key="1">
    <citation type="journal article" date="2017" name="bioRxiv">
        <title>Comparative analysis of the genomes of Stylophora pistillata and Acropora digitifera provides evidence for extensive differences between species of corals.</title>
        <authorList>
            <person name="Voolstra C.R."/>
            <person name="Li Y."/>
            <person name="Liew Y.J."/>
            <person name="Baumgarten S."/>
            <person name="Zoccola D."/>
            <person name="Flot J.-F."/>
            <person name="Tambutte S."/>
            <person name="Allemand D."/>
            <person name="Aranda M."/>
        </authorList>
    </citation>
    <scope>NUCLEOTIDE SEQUENCE [LARGE SCALE GENOMIC DNA]</scope>
</reference>
<dbReference type="PROSITE" id="PS50158">
    <property type="entry name" value="ZF_CCHC"/>
    <property type="match status" value="2"/>
</dbReference>
<dbReference type="CDD" id="cd00054">
    <property type="entry name" value="EGF_CA"/>
    <property type="match status" value="1"/>
</dbReference>
<evidence type="ECO:0000313" key="17">
    <source>
        <dbReference type="Proteomes" id="UP000225706"/>
    </source>
</evidence>
<evidence type="ECO:0000313" key="16">
    <source>
        <dbReference type="EMBL" id="PFX30255.1"/>
    </source>
</evidence>
<comment type="caution">
    <text evidence="9">Lacks conserved residue(s) required for the propagation of feature annotation.</text>
</comment>
<dbReference type="Gene3D" id="2.60.120.260">
    <property type="entry name" value="Galactose-binding domain-like"/>
    <property type="match status" value="2"/>
</dbReference>
<dbReference type="GO" id="GO:0004252">
    <property type="term" value="F:serine-type endopeptidase activity"/>
    <property type="evidence" value="ECO:0007669"/>
    <property type="project" value="InterPro"/>
</dbReference>
<dbReference type="PROSITE" id="PS00022">
    <property type="entry name" value="EGF_1"/>
    <property type="match status" value="1"/>
</dbReference>
<dbReference type="InterPro" id="IPR009003">
    <property type="entry name" value="Peptidase_S1_PA"/>
</dbReference>
<evidence type="ECO:0000256" key="7">
    <source>
        <dbReference type="ARBA" id="ARBA00023180"/>
    </source>
</evidence>
<keyword evidence="8" id="KW-0479">Metal-binding</keyword>
<dbReference type="Pfam" id="PF00754">
    <property type="entry name" value="F5_F8_type_C"/>
    <property type="match status" value="2"/>
</dbReference>
<keyword evidence="8" id="KW-0862">Zinc</keyword>
<dbReference type="InterPro" id="IPR001881">
    <property type="entry name" value="EGF-like_Ca-bd_dom"/>
</dbReference>
<evidence type="ECO:0000256" key="2">
    <source>
        <dbReference type="ARBA" id="ARBA00022670"/>
    </source>
</evidence>
<dbReference type="InterPro" id="IPR000421">
    <property type="entry name" value="FA58C"/>
</dbReference>
<dbReference type="FunFam" id="2.60.120.260:FF:000016">
    <property type="entry name" value="Contactin-associated protein-like 4 isoform 1"/>
    <property type="match status" value="1"/>
</dbReference>
<evidence type="ECO:0000256" key="9">
    <source>
        <dbReference type="PROSITE-ProRule" id="PRU00076"/>
    </source>
</evidence>
<accession>A0A2B4SPD1</accession>
<dbReference type="AlphaFoldDB" id="A0A2B4SPD1"/>
<dbReference type="OrthoDB" id="93664at2759"/>
<dbReference type="PROSITE" id="PS01187">
    <property type="entry name" value="EGF_CA"/>
    <property type="match status" value="1"/>
</dbReference>
<dbReference type="SMART" id="SM00020">
    <property type="entry name" value="Tryp_SPc"/>
    <property type="match status" value="1"/>
</dbReference>
<dbReference type="SMART" id="SM00231">
    <property type="entry name" value="FA58C"/>
    <property type="match status" value="2"/>
</dbReference>
<dbReference type="InterPro" id="IPR001314">
    <property type="entry name" value="Peptidase_S1A"/>
</dbReference>
<dbReference type="Pfam" id="PF00098">
    <property type="entry name" value="zf-CCHC"/>
    <property type="match status" value="2"/>
</dbReference>
<dbReference type="SUPFAM" id="SSF57196">
    <property type="entry name" value="EGF/Laminin"/>
    <property type="match status" value="1"/>
</dbReference>
<name>A0A2B4SPD1_STYPI</name>
<dbReference type="InterPro" id="IPR033116">
    <property type="entry name" value="TRYPSIN_SER"/>
</dbReference>
<feature type="disulfide bond" evidence="9">
    <location>
        <begin position="617"/>
        <end position="626"/>
    </location>
</feature>
<feature type="domain" description="EGF-like" evidence="13">
    <location>
        <begin position="591"/>
        <end position="627"/>
    </location>
</feature>
<dbReference type="CDD" id="cd00057">
    <property type="entry name" value="FA58C"/>
    <property type="match status" value="2"/>
</dbReference>
<dbReference type="SUPFAM" id="SSF49785">
    <property type="entry name" value="Galactose-binding domain-like"/>
    <property type="match status" value="2"/>
</dbReference>
<dbReference type="Gene3D" id="2.40.10.10">
    <property type="entry name" value="Trypsin-like serine proteases"/>
    <property type="match status" value="3"/>
</dbReference>
<dbReference type="EMBL" id="LSMT01000053">
    <property type="protein sequence ID" value="PFX30255.1"/>
    <property type="molecule type" value="Genomic_DNA"/>
</dbReference>
<dbReference type="SMART" id="SM00181">
    <property type="entry name" value="EGF"/>
    <property type="match status" value="1"/>
</dbReference>
<feature type="domain" description="F5/8 type C" evidence="12">
    <location>
        <begin position="435"/>
        <end position="589"/>
    </location>
</feature>
<feature type="coiled-coil region" evidence="10">
    <location>
        <begin position="809"/>
        <end position="882"/>
    </location>
</feature>
<keyword evidence="2" id="KW-0645">Protease</keyword>
<feature type="region of interest" description="Disordered" evidence="11">
    <location>
        <begin position="90"/>
        <end position="189"/>
    </location>
</feature>
<evidence type="ECO:0000256" key="10">
    <source>
        <dbReference type="SAM" id="Coils"/>
    </source>
</evidence>
<dbReference type="InterPro" id="IPR001878">
    <property type="entry name" value="Znf_CCHC"/>
</dbReference>
<dbReference type="InterPro" id="IPR001254">
    <property type="entry name" value="Trypsin_dom"/>
</dbReference>
<evidence type="ECO:0000259" key="15">
    <source>
        <dbReference type="PROSITE" id="PS50240"/>
    </source>
</evidence>
<comment type="caution">
    <text evidence="16">The sequence shown here is derived from an EMBL/GenBank/DDBJ whole genome shotgun (WGS) entry which is preliminary data.</text>
</comment>
<dbReference type="SUPFAM" id="SSF57756">
    <property type="entry name" value="Retrovirus zinc finger-like domains"/>
    <property type="match status" value="1"/>
</dbReference>
<feature type="domain" description="CCHC-type" evidence="14">
    <location>
        <begin position="29"/>
        <end position="42"/>
    </location>
</feature>
<dbReference type="GO" id="GO:0003676">
    <property type="term" value="F:nucleic acid binding"/>
    <property type="evidence" value="ECO:0007669"/>
    <property type="project" value="InterPro"/>
</dbReference>
<feature type="domain" description="F5/8 type C" evidence="12">
    <location>
        <begin position="275"/>
        <end position="430"/>
    </location>
</feature>
<dbReference type="SMART" id="SM00343">
    <property type="entry name" value="ZnF_C2HC"/>
    <property type="match status" value="2"/>
</dbReference>
<dbReference type="PROSITE" id="PS50240">
    <property type="entry name" value="TRYPSIN_DOM"/>
    <property type="match status" value="1"/>
</dbReference>
<dbReference type="Proteomes" id="UP000225706">
    <property type="component" value="Unassembled WGS sequence"/>
</dbReference>
<dbReference type="FunFam" id="2.40.10.10:FF:000003">
    <property type="entry name" value="Transmembrane serine protease 3"/>
    <property type="match status" value="1"/>
</dbReference>
<dbReference type="PRINTS" id="PR00722">
    <property type="entry name" value="CHYMOTRYPSIN"/>
</dbReference>
<dbReference type="Pfam" id="PF00089">
    <property type="entry name" value="Trypsin"/>
    <property type="match status" value="1"/>
</dbReference>
<keyword evidence="8" id="KW-0863">Zinc-finger</keyword>
<dbReference type="InterPro" id="IPR008979">
    <property type="entry name" value="Galactose-bd-like_sf"/>
</dbReference>
<evidence type="ECO:0000256" key="5">
    <source>
        <dbReference type="ARBA" id="ARBA00022825"/>
    </source>
</evidence>
<keyword evidence="6 9" id="KW-1015">Disulfide bond</keyword>
<proteinExistence type="predicted"/>
<dbReference type="PROSITE" id="PS00135">
    <property type="entry name" value="TRYPSIN_SER"/>
    <property type="match status" value="1"/>
</dbReference>
<dbReference type="SUPFAM" id="SSF50494">
    <property type="entry name" value="Trypsin-like serine proteases"/>
    <property type="match status" value="1"/>
</dbReference>
<dbReference type="Pfam" id="PF00008">
    <property type="entry name" value="EGF"/>
    <property type="match status" value="1"/>
</dbReference>
<dbReference type="PROSITE" id="PS01285">
    <property type="entry name" value="FA58C_1"/>
    <property type="match status" value="2"/>
</dbReference>
<dbReference type="PROSITE" id="PS00010">
    <property type="entry name" value="ASX_HYDROXYL"/>
    <property type="match status" value="1"/>
</dbReference>
<dbReference type="Gene3D" id="4.10.60.10">
    <property type="entry name" value="Zinc finger, CCHC-type"/>
    <property type="match status" value="1"/>
</dbReference>
<keyword evidence="5" id="KW-0720">Serine protease</keyword>
<dbReference type="STRING" id="50429.A0A2B4SPD1"/>
<dbReference type="PROSITE" id="PS01186">
    <property type="entry name" value="EGF_2"/>
    <property type="match status" value="1"/>
</dbReference>
<dbReference type="InterPro" id="IPR000742">
    <property type="entry name" value="EGF"/>
</dbReference>
<evidence type="ECO:0000256" key="4">
    <source>
        <dbReference type="ARBA" id="ARBA00022801"/>
    </source>
</evidence>
<keyword evidence="1 9" id="KW-0245">EGF-like domain</keyword>
<keyword evidence="3" id="KW-0677">Repeat</keyword>
<feature type="region of interest" description="Disordered" evidence="11">
    <location>
        <begin position="742"/>
        <end position="765"/>
    </location>
</feature>
<keyword evidence="10" id="KW-0175">Coiled coil</keyword>
<gene>
    <name evidence="16" type="primary">CTRB1</name>
    <name evidence="16" type="ORF">AWC38_SpisGene4945</name>
</gene>
<evidence type="ECO:0000259" key="14">
    <source>
        <dbReference type="PROSITE" id="PS50158"/>
    </source>
</evidence>
<dbReference type="PANTHER" id="PTHR24252:SF7">
    <property type="entry name" value="HYALIN"/>
    <property type="match status" value="1"/>
</dbReference>
<keyword evidence="17" id="KW-1185">Reference proteome</keyword>
<dbReference type="InterPro" id="IPR043504">
    <property type="entry name" value="Peptidase_S1_PA_chymotrypsin"/>
</dbReference>
<dbReference type="PROSITE" id="PS50022">
    <property type="entry name" value="FA58C_3"/>
    <property type="match status" value="2"/>
</dbReference>
<dbReference type="InterPro" id="IPR018097">
    <property type="entry name" value="EGF_Ca-bd_CS"/>
</dbReference>
<dbReference type="CDD" id="cd00190">
    <property type="entry name" value="Tryp_SPc"/>
    <property type="match status" value="1"/>
</dbReference>
<dbReference type="PROSITE" id="PS50026">
    <property type="entry name" value="EGF_3"/>
    <property type="match status" value="1"/>
</dbReference>
<sequence length="1134" mass="129923">MNIQRAIPNIVSVAGEVVRIWYPNQPKSCRNCGSEDHLAKDCQWVRCFHCEKPGHRAQDCGEPAKGSVCRAEDNDISNCPFVLFSANVDNESSKEKSNEQKQKEKEERPKRMKERIEEKRKEEELKRKQEKLKCKQNEDLKRKQEEKKRKQDEERQRQQRDDRGERTRSSENEGRREERRENHRDDRRETDDKYYRDHYRYERDRSNRRDFLAQKPKMMKDGRKFTIEEDDLSLTTSAQCTRREMVSVSTILLFVKIAVQLRYVISPNPTHANVCSEPLGMQNHLIPYSAIAASSERIYYLRASRARLHMRSFYPWLPAGWSAAVSDDKQWLEINLQLKTIVTGIGTQGLSSRWSPDQWVTSYQVSHRDKADEEWVFYEQQGHIKMFNGNKDAEGVVKNRVEPSFEAVCVRLHPKRWHRWVSMRMELYGCPVSSCFMTLGLQDTRIPDTAFSSSSVLTQANAPSRARIHLQVGKFQAAGWAPARGDNTPWLQVDLGTRMIIAGIGTQGGHYLWWSTGGWVQKFKMSFKSDGEEWKIYGKNTSEEELVGNSNINSLMINKLSQPFVARLVRIHPTVRTTYGYLRLELYGCPDKNECDSSPCWNNATCNDHLSSFSCVCPTGFAGETCETGTASGSAANTAKRQSQMECTTAHDVLLCREILVREFYKFKKGSNERGRIWTQISENLNSVTAVKFKVNQRAVRERFDLLLGRFRQQSREEENASGISPEPTELDALLEEISEREKLAESTRESCSRRSVETDRKRAEETRFQGLGRVGETKRRAHEDCETKAKRQRRSGADVAEFLREKSEKELKIREEEFALKVKEVENEKEKQAQMFKTQEAMITNMAKQQDQMQTLQMAFLQQQQQQTQAMMALLERLVKKYCGRRTTRRIVGGQRALPGEWPWQAGLMIKNTKQIYCGGALINQEWIVTGAHCVAYRNASTLMVVLGEYDVTRKEGIELFREVDIYQLHPDYHLLTADFDIALVRFKPALSKFSRFISPVCLPTANDSFPAGTNCTVTGFGRLSEVGRQATILQQAVIPIVSRDTCQAAYPDYNITPRMMCAGYIAGGIDACQGDSGGPMVCQKDKIHWYLAGVISWGLGCARPKSYGIYADVTVLASWVQSALINSTICSP</sequence>
<evidence type="ECO:0000256" key="6">
    <source>
        <dbReference type="ARBA" id="ARBA00023157"/>
    </source>
</evidence>
<dbReference type="GO" id="GO:0008270">
    <property type="term" value="F:zinc ion binding"/>
    <property type="evidence" value="ECO:0007669"/>
    <property type="project" value="UniProtKB-KW"/>
</dbReference>
<evidence type="ECO:0000259" key="12">
    <source>
        <dbReference type="PROSITE" id="PS50022"/>
    </source>
</evidence>
<dbReference type="GO" id="GO:0005509">
    <property type="term" value="F:calcium ion binding"/>
    <property type="evidence" value="ECO:0007669"/>
    <property type="project" value="InterPro"/>
</dbReference>
<dbReference type="GO" id="GO:0006508">
    <property type="term" value="P:proteolysis"/>
    <property type="evidence" value="ECO:0007669"/>
    <property type="project" value="UniProtKB-KW"/>
</dbReference>
<dbReference type="PROSITE" id="PS01286">
    <property type="entry name" value="FA58C_2"/>
    <property type="match status" value="2"/>
</dbReference>
<dbReference type="InterPro" id="IPR036875">
    <property type="entry name" value="Znf_CCHC_sf"/>
</dbReference>
<feature type="compositionally biased region" description="Basic and acidic residues" evidence="11">
    <location>
        <begin position="91"/>
        <end position="189"/>
    </location>
</feature>
<evidence type="ECO:0000256" key="3">
    <source>
        <dbReference type="ARBA" id="ARBA00022737"/>
    </source>
</evidence>
<dbReference type="InterPro" id="IPR000152">
    <property type="entry name" value="EGF-type_Asp/Asn_hydroxyl_site"/>
</dbReference>